<accession>A0AAV4Y168</accession>
<dbReference type="Proteomes" id="UP001054945">
    <property type="component" value="Unassembled WGS sequence"/>
</dbReference>
<evidence type="ECO:0000313" key="2">
    <source>
        <dbReference type="Proteomes" id="UP001054945"/>
    </source>
</evidence>
<keyword evidence="2" id="KW-1185">Reference proteome</keyword>
<evidence type="ECO:0000313" key="1">
    <source>
        <dbReference type="EMBL" id="GIY99720.1"/>
    </source>
</evidence>
<name>A0AAV4Y168_CAEEX</name>
<protein>
    <submittedName>
        <fullName evidence="1">Uncharacterized protein</fullName>
    </submittedName>
</protein>
<sequence>MILYCHHYKYHLFRTWYHRASNVIIFLPHNFRSPDIGPPNLEICVLPAQLRDTRRVLMVQKGALEEMKEKKTEESFLGVCINDAAMR</sequence>
<comment type="caution">
    <text evidence="1">The sequence shown here is derived from an EMBL/GenBank/DDBJ whole genome shotgun (WGS) entry which is preliminary data.</text>
</comment>
<dbReference type="EMBL" id="BPLR01018452">
    <property type="protein sequence ID" value="GIY99720.1"/>
    <property type="molecule type" value="Genomic_DNA"/>
</dbReference>
<proteinExistence type="predicted"/>
<reference evidence="1 2" key="1">
    <citation type="submission" date="2021-06" db="EMBL/GenBank/DDBJ databases">
        <title>Caerostris extrusa draft genome.</title>
        <authorList>
            <person name="Kono N."/>
            <person name="Arakawa K."/>
        </authorList>
    </citation>
    <scope>NUCLEOTIDE SEQUENCE [LARGE SCALE GENOMIC DNA]</scope>
</reference>
<dbReference type="AlphaFoldDB" id="A0AAV4Y168"/>
<gene>
    <name evidence="1" type="ORF">CEXT_2371</name>
</gene>
<organism evidence="1 2">
    <name type="scientific">Caerostris extrusa</name>
    <name type="common">Bark spider</name>
    <name type="synonym">Caerostris bankana</name>
    <dbReference type="NCBI Taxonomy" id="172846"/>
    <lineage>
        <taxon>Eukaryota</taxon>
        <taxon>Metazoa</taxon>
        <taxon>Ecdysozoa</taxon>
        <taxon>Arthropoda</taxon>
        <taxon>Chelicerata</taxon>
        <taxon>Arachnida</taxon>
        <taxon>Araneae</taxon>
        <taxon>Araneomorphae</taxon>
        <taxon>Entelegynae</taxon>
        <taxon>Araneoidea</taxon>
        <taxon>Araneidae</taxon>
        <taxon>Caerostris</taxon>
    </lineage>
</organism>